<feature type="coiled-coil region" evidence="4">
    <location>
        <begin position="355"/>
        <end position="389"/>
    </location>
</feature>
<evidence type="ECO:0000256" key="4">
    <source>
        <dbReference type="SAM" id="Coils"/>
    </source>
</evidence>
<keyword evidence="2" id="KW-0680">Restriction system</keyword>
<dbReference type="Gene3D" id="3.90.220.20">
    <property type="entry name" value="DNA methylase specificity domains"/>
    <property type="match status" value="2"/>
</dbReference>
<dbReference type="InterPro" id="IPR044946">
    <property type="entry name" value="Restrct_endonuc_typeI_TRD_sf"/>
</dbReference>
<organism evidence="6 7">
    <name type="scientific">Roseovarius aestuarii</name>
    <dbReference type="NCBI Taxonomy" id="475083"/>
    <lineage>
        <taxon>Bacteria</taxon>
        <taxon>Pseudomonadati</taxon>
        <taxon>Pseudomonadota</taxon>
        <taxon>Alphaproteobacteria</taxon>
        <taxon>Rhodobacterales</taxon>
        <taxon>Roseobacteraceae</taxon>
        <taxon>Roseovarius</taxon>
    </lineage>
</organism>
<feature type="coiled-coil region" evidence="4">
    <location>
        <begin position="161"/>
        <end position="188"/>
    </location>
</feature>
<evidence type="ECO:0000313" key="6">
    <source>
        <dbReference type="EMBL" id="SMC13706.1"/>
    </source>
</evidence>
<evidence type="ECO:0000256" key="2">
    <source>
        <dbReference type="ARBA" id="ARBA00022747"/>
    </source>
</evidence>
<protein>
    <submittedName>
        <fullName evidence="6">Type I restriction modification DNA specificity domain protein</fullName>
    </submittedName>
</protein>
<keyword evidence="3" id="KW-0238">DNA-binding</keyword>
<reference evidence="6 7" key="1">
    <citation type="submission" date="2017-03" db="EMBL/GenBank/DDBJ databases">
        <authorList>
            <person name="Afonso C.L."/>
            <person name="Miller P.J."/>
            <person name="Scott M.A."/>
            <person name="Spackman E."/>
            <person name="Goraichik I."/>
            <person name="Dimitrov K.M."/>
            <person name="Suarez D.L."/>
            <person name="Swayne D.E."/>
        </authorList>
    </citation>
    <scope>NUCLEOTIDE SEQUENCE [LARGE SCALE GENOMIC DNA]</scope>
    <source>
        <strain evidence="6 7">CECT 7745</strain>
    </source>
</reference>
<keyword evidence="7" id="KW-1185">Reference proteome</keyword>
<dbReference type="PANTHER" id="PTHR30408:SF12">
    <property type="entry name" value="TYPE I RESTRICTION ENZYME MJAVIII SPECIFICITY SUBUNIT"/>
    <property type="match status" value="1"/>
</dbReference>
<dbReference type="GO" id="GO:0003677">
    <property type="term" value="F:DNA binding"/>
    <property type="evidence" value="ECO:0007669"/>
    <property type="project" value="UniProtKB-KW"/>
</dbReference>
<dbReference type="Proteomes" id="UP000193224">
    <property type="component" value="Unassembled WGS sequence"/>
</dbReference>
<sequence>MTPEGWKEQKIEDVLTRVGSAVDVQPDEQYQQIGIRSHAKGLFDKPSVSGVELGNKRVFWVEPNCFVVNIVFAWEQAVGRTTEKDVGKIASHRFPMYRPKNNKADVDFFLYLFKSKYGKHLLTLASPGGAGRNKTLGQSEFSKTAVSIPPLAEQQEIAKILSTWDQAIEATERLIENSKDQKQALLQGLLTGKRRLPGFSQSEWLILPFENIARKSSRNFTPGKGSKVFRCIELEHIEPETGRLLSETTTKETESNKTHFTAKSILFGKLRPYLRKFLKPGFDGVCTSEIWVLDAVQSVCSRDYLYFLVQSGPFLRATSISSGSKMPRADWQYVKDSLFHIPKDKEEQAGIAEVLTRCEVELDRLETQLESLRDQKKALMQQLLTGKRRVKLDGGD</sequence>
<evidence type="ECO:0000313" key="7">
    <source>
        <dbReference type="Proteomes" id="UP000193224"/>
    </source>
</evidence>
<evidence type="ECO:0000259" key="5">
    <source>
        <dbReference type="Pfam" id="PF01420"/>
    </source>
</evidence>
<name>A0A1X7BVN5_9RHOB</name>
<dbReference type="EMBL" id="FWXB01000016">
    <property type="protein sequence ID" value="SMC13706.1"/>
    <property type="molecule type" value="Genomic_DNA"/>
</dbReference>
<evidence type="ECO:0000256" key="3">
    <source>
        <dbReference type="ARBA" id="ARBA00023125"/>
    </source>
</evidence>
<gene>
    <name evidence="6" type="ORF">ROA7745_03565</name>
</gene>
<dbReference type="SUPFAM" id="SSF116734">
    <property type="entry name" value="DNA methylase specificity domain"/>
    <property type="match status" value="2"/>
</dbReference>
<dbReference type="PANTHER" id="PTHR30408">
    <property type="entry name" value="TYPE-1 RESTRICTION ENZYME ECOKI SPECIFICITY PROTEIN"/>
    <property type="match status" value="1"/>
</dbReference>
<comment type="similarity">
    <text evidence="1">Belongs to the type-I restriction system S methylase family.</text>
</comment>
<dbReference type="RefSeq" id="WP_085801642.1">
    <property type="nucleotide sequence ID" value="NZ_FWXB01000016.1"/>
</dbReference>
<dbReference type="InterPro" id="IPR000055">
    <property type="entry name" value="Restrct_endonuc_typeI_TRD"/>
</dbReference>
<dbReference type="AlphaFoldDB" id="A0A1X7BVN5"/>
<proteinExistence type="inferred from homology"/>
<dbReference type="Pfam" id="PF01420">
    <property type="entry name" value="Methylase_S"/>
    <property type="match status" value="1"/>
</dbReference>
<dbReference type="InterPro" id="IPR052021">
    <property type="entry name" value="Type-I_RS_S_subunit"/>
</dbReference>
<evidence type="ECO:0000256" key="1">
    <source>
        <dbReference type="ARBA" id="ARBA00010923"/>
    </source>
</evidence>
<dbReference type="GO" id="GO:0009307">
    <property type="term" value="P:DNA restriction-modification system"/>
    <property type="evidence" value="ECO:0007669"/>
    <property type="project" value="UniProtKB-KW"/>
</dbReference>
<feature type="domain" description="Type I restriction modification DNA specificity" evidence="5">
    <location>
        <begin position="69"/>
        <end position="175"/>
    </location>
</feature>
<dbReference type="OrthoDB" id="512700at2"/>
<keyword evidence="4" id="KW-0175">Coiled coil</keyword>
<accession>A0A1X7BVN5</accession>